<feature type="region of interest" description="Disordered" evidence="1">
    <location>
        <begin position="220"/>
        <end position="243"/>
    </location>
</feature>
<keyword evidence="2" id="KW-0812">Transmembrane</keyword>
<protein>
    <submittedName>
        <fullName evidence="3">5-bromo-4-chloroindolyl phosphate hydrolysis family protein</fullName>
    </submittedName>
</protein>
<dbReference type="InterPro" id="IPR018770">
    <property type="entry name" value="ChloroindolylP_hydrolase"/>
</dbReference>
<feature type="transmembrane region" description="Helical" evidence="2">
    <location>
        <begin position="93"/>
        <end position="115"/>
    </location>
</feature>
<gene>
    <name evidence="3" type="ORF">H9787_06500</name>
</gene>
<comment type="caution">
    <text evidence="3">The sequence shown here is derived from an EMBL/GenBank/DDBJ whole genome shotgun (WGS) entry which is preliminary data.</text>
</comment>
<keyword evidence="2" id="KW-1133">Transmembrane helix</keyword>
<dbReference type="Pfam" id="PF10112">
    <property type="entry name" value="Halogen_Hydrol"/>
    <property type="match status" value="1"/>
</dbReference>
<organism evidence="3 4">
    <name type="scientific">Candidatus Oscillibacter excrementigallinarum</name>
    <dbReference type="NCBI Taxonomy" id="2838716"/>
    <lineage>
        <taxon>Bacteria</taxon>
        <taxon>Bacillati</taxon>
        <taxon>Bacillota</taxon>
        <taxon>Clostridia</taxon>
        <taxon>Eubacteriales</taxon>
        <taxon>Oscillospiraceae</taxon>
        <taxon>Oscillibacter</taxon>
    </lineage>
</organism>
<feature type="transmembrane region" description="Helical" evidence="2">
    <location>
        <begin position="12"/>
        <end position="35"/>
    </location>
</feature>
<evidence type="ECO:0000313" key="4">
    <source>
        <dbReference type="Proteomes" id="UP000823824"/>
    </source>
</evidence>
<evidence type="ECO:0000256" key="2">
    <source>
        <dbReference type="SAM" id="Phobius"/>
    </source>
</evidence>
<dbReference type="EMBL" id="DWZJ01000053">
    <property type="protein sequence ID" value="HJB13345.1"/>
    <property type="molecule type" value="Genomic_DNA"/>
</dbReference>
<proteinExistence type="predicted"/>
<reference evidence="3" key="2">
    <citation type="submission" date="2021-04" db="EMBL/GenBank/DDBJ databases">
        <authorList>
            <person name="Gilroy R."/>
        </authorList>
    </citation>
    <scope>NUCLEOTIDE SEQUENCE</scope>
    <source>
        <strain evidence="3">ChiBcec18-1249</strain>
    </source>
</reference>
<feature type="transmembrane region" description="Helical" evidence="2">
    <location>
        <begin position="127"/>
        <end position="147"/>
    </location>
</feature>
<evidence type="ECO:0000256" key="1">
    <source>
        <dbReference type="SAM" id="MobiDB-lite"/>
    </source>
</evidence>
<sequence length="392" mass="43537">MARKNKKQEGVGVWVAIVVLFAVGLWPIALVMLLVKLFGSDDKKRRTSAPSLNQTGAAKTAGLEAESGGAKKVMRNAMRSPAPKKSNAKWLKIIGVVLTVCGLAACWSPIDMMIWLGKIEVWYIEELLWALAITAAGVAMFCSGTSIDRSLKRYNKYLAVVGDYEAMAVEQLSRTLGYPRVRVEKDLQKMIDKGYFGDEAYLNMELGYLFRSGQADAELKQKRQQEQAQAAAAAPPPKETEEGYSGILRKIRRANDAIADEALSAKIDRLETITAKIFRAVEEDPKKQGRIDTFMNYYLPTTQKLLDSYAEFEAAGVEGENLRQAKARIESTMDLIIKGFEHQLDELYKADALDVDSDIRVMETMLERDTASVEKDFGLGGMAAEEKPKQAE</sequence>
<accession>A0A9D2LJM9</accession>
<dbReference type="AlphaFoldDB" id="A0A9D2LJM9"/>
<reference evidence="3" key="1">
    <citation type="journal article" date="2021" name="PeerJ">
        <title>Extensive microbial diversity within the chicken gut microbiome revealed by metagenomics and culture.</title>
        <authorList>
            <person name="Gilroy R."/>
            <person name="Ravi A."/>
            <person name="Getino M."/>
            <person name="Pursley I."/>
            <person name="Horton D.L."/>
            <person name="Alikhan N.F."/>
            <person name="Baker D."/>
            <person name="Gharbi K."/>
            <person name="Hall N."/>
            <person name="Watson M."/>
            <person name="Adriaenssens E.M."/>
            <person name="Foster-Nyarko E."/>
            <person name="Jarju S."/>
            <person name="Secka A."/>
            <person name="Antonio M."/>
            <person name="Oren A."/>
            <person name="Chaudhuri R.R."/>
            <person name="La Ragione R."/>
            <person name="Hildebrand F."/>
            <person name="Pallen M.J."/>
        </authorList>
    </citation>
    <scope>NUCLEOTIDE SEQUENCE</scope>
    <source>
        <strain evidence="3">ChiBcec18-1249</strain>
    </source>
</reference>
<name>A0A9D2LJM9_9FIRM</name>
<keyword evidence="2" id="KW-0472">Membrane</keyword>
<evidence type="ECO:0000313" key="3">
    <source>
        <dbReference type="EMBL" id="HJB13345.1"/>
    </source>
</evidence>
<dbReference type="Proteomes" id="UP000823824">
    <property type="component" value="Unassembled WGS sequence"/>
</dbReference>